<sequence length="97" mass="9912">MAARTASPVLPVVVVLLLLCGAFAPAFVPPAGASVSQASSLRGAAPLVAFGALGAALPMPAQAFSETELNQFGLAFSIFFLGFWIAGFFRLLTVGKL</sequence>
<dbReference type="AlphaFoldDB" id="A0A813KVF6"/>
<evidence type="ECO:0000313" key="4">
    <source>
        <dbReference type="EMBL" id="CAE8711425.1"/>
    </source>
</evidence>
<feature type="signal peptide" evidence="2">
    <location>
        <begin position="1"/>
        <end position="26"/>
    </location>
</feature>
<evidence type="ECO:0000313" key="6">
    <source>
        <dbReference type="Proteomes" id="UP000654075"/>
    </source>
</evidence>
<evidence type="ECO:0000256" key="2">
    <source>
        <dbReference type="SAM" id="SignalP"/>
    </source>
</evidence>
<dbReference type="EMBL" id="CAJNNV010031527">
    <property type="protein sequence ID" value="CAE8636664.1"/>
    <property type="molecule type" value="Genomic_DNA"/>
</dbReference>
<gene>
    <name evidence="3" type="ORF">PGLA1383_LOCUS52074</name>
    <name evidence="4" type="ORF">PGLA2088_LOCUS36466</name>
</gene>
<feature type="transmembrane region" description="Helical" evidence="1">
    <location>
        <begin position="72"/>
        <end position="92"/>
    </location>
</feature>
<proteinExistence type="predicted"/>
<keyword evidence="2" id="KW-0732">Signal</keyword>
<reference evidence="4" key="1">
    <citation type="submission" date="2021-02" db="EMBL/GenBank/DDBJ databases">
        <authorList>
            <person name="Dougan E. K."/>
            <person name="Rhodes N."/>
            <person name="Thang M."/>
            <person name="Chan C."/>
        </authorList>
    </citation>
    <scope>NUCLEOTIDE SEQUENCE</scope>
</reference>
<feature type="chain" id="PRO_5036222254" evidence="2">
    <location>
        <begin position="27"/>
        <end position="97"/>
    </location>
</feature>
<dbReference type="Proteomes" id="UP000626109">
    <property type="component" value="Unassembled WGS sequence"/>
</dbReference>
<keyword evidence="1" id="KW-0472">Membrane</keyword>
<accession>A0A813KVF6</accession>
<dbReference type="EMBL" id="CAJNNW010032163">
    <property type="protein sequence ID" value="CAE8711425.1"/>
    <property type="molecule type" value="Genomic_DNA"/>
</dbReference>
<evidence type="ECO:0000313" key="3">
    <source>
        <dbReference type="EMBL" id="CAE8636664.1"/>
    </source>
</evidence>
<name>A0A813KVF6_POLGL</name>
<comment type="caution">
    <text evidence="4">The sequence shown here is derived from an EMBL/GenBank/DDBJ whole genome shotgun (WGS) entry which is preliminary data.</text>
</comment>
<keyword evidence="6" id="KW-1185">Reference proteome</keyword>
<protein>
    <submittedName>
        <fullName evidence="4">Uncharacterized protein</fullName>
    </submittedName>
</protein>
<dbReference type="Proteomes" id="UP000654075">
    <property type="component" value="Unassembled WGS sequence"/>
</dbReference>
<keyword evidence="1" id="KW-1133">Transmembrane helix</keyword>
<keyword evidence="1" id="KW-0812">Transmembrane</keyword>
<evidence type="ECO:0000313" key="5">
    <source>
        <dbReference type="Proteomes" id="UP000626109"/>
    </source>
</evidence>
<organism evidence="4 5">
    <name type="scientific">Polarella glacialis</name>
    <name type="common">Dinoflagellate</name>
    <dbReference type="NCBI Taxonomy" id="89957"/>
    <lineage>
        <taxon>Eukaryota</taxon>
        <taxon>Sar</taxon>
        <taxon>Alveolata</taxon>
        <taxon>Dinophyceae</taxon>
        <taxon>Suessiales</taxon>
        <taxon>Suessiaceae</taxon>
        <taxon>Polarella</taxon>
    </lineage>
</organism>
<evidence type="ECO:0000256" key="1">
    <source>
        <dbReference type="SAM" id="Phobius"/>
    </source>
</evidence>